<sequence>MAGLVLILMAVALAAVTLPLWLGRQRGWVATRYVLRGWLPLALLLGNGALAALGLGLILIEADAPRPIITALLVLVPAAVVAGIVTLLVGAPRVALPRWIAARRAAGDLVRIPDLPPALWGRGLDRDGSGQRLPPTGHRSEEVSGWEAELRRTGWIEFGFDQRVHRRGTLLLAVVVAAFAAAGFGALFGTDQTGAGVALLVLAGVLALVFAMSRRMTAQAATPVRVSRDGIALLGELLTWPEVGAVGVQAGQPFSQVVLTVTPDAHRRVAPALGRVGALRGDHGPVPELRLPMATVANPWLLGLFLARVHRRVAGDPEAFAMPGVARRTWIRPD</sequence>
<feature type="transmembrane region" description="Helical" evidence="1">
    <location>
        <begin position="6"/>
        <end position="23"/>
    </location>
</feature>
<keyword evidence="1" id="KW-0472">Membrane</keyword>
<dbReference type="EMBL" id="CP115965">
    <property type="protein sequence ID" value="WZW99276.1"/>
    <property type="molecule type" value="Genomic_DNA"/>
</dbReference>
<feature type="transmembrane region" description="Helical" evidence="1">
    <location>
        <begin position="194"/>
        <end position="212"/>
    </location>
</feature>
<evidence type="ECO:0000313" key="3">
    <source>
        <dbReference type="Proteomes" id="UP001434337"/>
    </source>
</evidence>
<gene>
    <name evidence="2" type="ORF">PCC79_03500</name>
</gene>
<dbReference type="Proteomes" id="UP001434337">
    <property type="component" value="Chromosome"/>
</dbReference>
<feature type="transmembrane region" description="Helical" evidence="1">
    <location>
        <begin position="66"/>
        <end position="89"/>
    </location>
</feature>
<evidence type="ECO:0000313" key="2">
    <source>
        <dbReference type="EMBL" id="WZW99276.1"/>
    </source>
</evidence>
<keyword evidence="1" id="KW-1133">Transmembrane helix</keyword>
<feature type="transmembrane region" description="Helical" evidence="1">
    <location>
        <begin position="35"/>
        <end position="60"/>
    </location>
</feature>
<reference evidence="2 3" key="1">
    <citation type="journal article" date="2023" name="Environ Microbiome">
        <title>A coral-associated actinobacterium mitigates coral bleaching under heat stress.</title>
        <authorList>
            <person name="Li J."/>
            <person name="Zou Y."/>
            <person name="Li Q."/>
            <person name="Zhang J."/>
            <person name="Bourne D.G."/>
            <person name="Lyu Y."/>
            <person name="Liu C."/>
            <person name="Zhang S."/>
        </authorList>
    </citation>
    <scope>NUCLEOTIDE SEQUENCE [LARGE SCALE GENOMIC DNA]</scope>
    <source>
        <strain evidence="2 3">SCSIO 13291</strain>
    </source>
</reference>
<keyword evidence="3" id="KW-1185">Reference proteome</keyword>
<evidence type="ECO:0000256" key="1">
    <source>
        <dbReference type="SAM" id="Phobius"/>
    </source>
</evidence>
<dbReference type="RefSeq" id="WP_232549632.1">
    <property type="nucleotide sequence ID" value="NZ_CP115965.1"/>
</dbReference>
<name>A0ABZ3C9H1_9ACTN</name>
<evidence type="ECO:0008006" key="4">
    <source>
        <dbReference type="Google" id="ProtNLM"/>
    </source>
</evidence>
<feature type="transmembrane region" description="Helical" evidence="1">
    <location>
        <begin position="170"/>
        <end position="188"/>
    </location>
</feature>
<keyword evidence="1" id="KW-0812">Transmembrane</keyword>
<organism evidence="2 3">
    <name type="scientific">Propioniciclava soli</name>
    <dbReference type="NCBI Taxonomy" id="2775081"/>
    <lineage>
        <taxon>Bacteria</taxon>
        <taxon>Bacillati</taxon>
        <taxon>Actinomycetota</taxon>
        <taxon>Actinomycetes</taxon>
        <taxon>Propionibacteriales</taxon>
        <taxon>Propionibacteriaceae</taxon>
        <taxon>Propioniciclava</taxon>
    </lineage>
</organism>
<proteinExistence type="predicted"/>
<accession>A0ABZ3C9H1</accession>
<protein>
    <recommendedName>
        <fullName evidence="4">DUF2207 domain-containing protein</fullName>
    </recommendedName>
</protein>